<comment type="caution">
    <text evidence="1">The sequence shown here is derived from an EMBL/GenBank/DDBJ whole genome shotgun (WGS) entry which is preliminary data.</text>
</comment>
<accession>A0AC60PPG1</accession>
<evidence type="ECO:0000313" key="1">
    <source>
        <dbReference type="EMBL" id="KAG0422916.1"/>
    </source>
</evidence>
<dbReference type="EMBL" id="JABSTQ010010164">
    <property type="protein sequence ID" value="KAG0422916.1"/>
    <property type="molecule type" value="Genomic_DNA"/>
</dbReference>
<dbReference type="Proteomes" id="UP000805193">
    <property type="component" value="Unassembled WGS sequence"/>
</dbReference>
<sequence length="455" mass="50390">MAHLKLSERHHFVQINDSFKSIANVNCTVGPTREQEQQQQPPSVASLALKLPPFWPADRPALWFALVDAEFSTWRIMAQVTTFYHVIAALSPTEAAEVGGLILNSPVDNPFDFDVRTETSPTTPDGRRSLRQETFPDASPPESAALRKSDQRSRLHSAPALLQRLPANVCMVLTAVGDIPLFDLAALADKVLEAVSSTISSIQALPQAQQATVSTISASPSIVELCTLQSKIRNLTKSVAALQTESGRSPQRCSGYRSQSRSWLSSTNICGYQYTFEDQAKRFRPLAQREWETGCPITEVGERCEPHRGRLFFVSEKPSCLQLLVGTEAERLLDATTYISVSGIPSRTSSLCLAQIPEKGTCRFSNILKEVPYLTRISKHHDLPCTQDHGAFHHGTELFVERTKLAHPRENVWLTLVTDASVTAVGVVLQDFADGYPQPLSFFSRKLSPTEQRYS</sequence>
<organism evidence="1 2">
    <name type="scientific">Ixodes persulcatus</name>
    <name type="common">Taiga tick</name>
    <dbReference type="NCBI Taxonomy" id="34615"/>
    <lineage>
        <taxon>Eukaryota</taxon>
        <taxon>Metazoa</taxon>
        <taxon>Ecdysozoa</taxon>
        <taxon>Arthropoda</taxon>
        <taxon>Chelicerata</taxon>
        <taxon>Arachnida</taxon>
        <taxon>Acari</taxon>
        <taxon>Parasitiformes</taxon>
        <taxon>Ixodida</taxon>
        <taxon>Ixodoidea</taxon>
        <taxon>Ixodidae</taxon>
        <taxon>Ixodinae</taxon>
        <taxon>Ixodes</taxon>
    </lineage>
</organism>
<name>A0AC60PPG1_IXOPE</name>
<evidence type="ECO:0000313" key="2">
    <source>
        <dbReference type="Proteomes" id="UP000805193"/>
    </source>
</evidence>
<protein>
    <submittedName>
        <fullName evidence="1">Uncharacterized protein</fullName>
    </submittedName>
</protein>
<keyword evidence="2" id="KW-1185">Reference proteome</keyword>
<gene>
    <name evidence="1" type="ORF">HPB47_001288</name>
</gene>
<reference evidence="1 2" key="1">
    <citation type="journal article" date="2020" name="Cell">
        <title>Large-Scale Comparative Analyses of Tick Genomes Elucidate Their Genetic Diversity and Vector Capacities.</title>
        <authorList>
            <consortium name="Tick Genome and Microbiome Consortium (TIGMIC)"/>
            <person name="Jia N."/>
            <person name="Wang J."/>
            <person name="Shi W."/>
            <person name="Du L."/>
            <person name="Sun Y."/>
            <person name="Zhan W."/>
            <person name="Jiang J.F."/>
            <person name="Wang Q."/>
            <person name="Zhang B."/>
            <person name="Ji P."/>
            <person name="Bell-Sakyi L."/>
            <person name="Cui X.M."/>
            <person name="Yuan T.T."/>
            <person name="Jiang B.G."/>
            <person name="Yang W.F."/>
            <person name="Lam T.T."/>
            <person name="Chang Q.C."/>
            <person name="Ding S.J."/>
            <person name="Wang X.J."/>
            <person name="Zhu J.G."/>
            <person name="Ruan X.D."/>
            <person name="Zhao L."/>
            <person name="Wei J.T."/>
            <person name="Ye R.Z."/>
            <person name="Que T.C."/>
            <person name="Du C.H."/>
            <person name="Zhou Y.H."/>
            <person name="Cheng J.X."/>
            <person name="Dai P.F."/>
            <person name="Guo W.B."/>
            <person name="Han X.H."/>
            <person name="Huang E.J."/>
            <person name="Li L.F."/>
            <person name="Wei W."/>
            <person name="Gao Y.C."/>
            <person name="Liu J.Z."/>
            <person name="Shao H.Z."/>
            <person name="Wang X."/>
            <person name="Wang C.C."/>
            <person name="Yang T.C."/>
            <person name="Huo Q.B."/>
            <person name="Li W."/>
            <person name="Chen H.Y."/>
            <person name="Chen S.E."/>
            <person name="Zhou L.G."/>
            <person name="Ni X.B."/>
            <person name="Tian J.H."/>
            <person name="Sheng Y."/>
            <person name="Liu T."/>
            <person name="Pan Y.S."/>
            <person name="Xia L.Y."/>
            <person name="Li J."/>
            <person name="Zhao F."/>
            <person name="Cao W.C."/>
        </authorList>
    </citation>
    <scope>NUCLEOTIDE SEQUENCE [LARGE SCALE GENOMIC DNA]</scope>
    <source>
        <strain evidence="1">Iper-2018</strain>
    </source>
</reference>
<proteinExistence type="predicted"/>